<proteinExistence type="predicted"/>
<gene>
    <name evidence="1" type="ORF">DHETER_LOCUS4435</name>
</gene>
<evidence type="ECO:0000313" key="2">
    <source>
        <dbReference type="Proteomes" id="UP000789702"/>
    </source>
</evidence>
<dbReference type="Proteomes" id="UP000789702">
    <property type="component" value="Unassembled WGS sequence"/>
</dbReference>
<comment type="caution">
    <text evidence="1">The sequence shown here is derived from an EMBL/GenBank/DDBJ whole genome shotgun (WGS) entry which is preliminary data.</text>
</comment>
<dbReference type="EMBL" id="CAJVPU010004415">
    <property type="protein sequence ID" value="CAG8532623.1"/>
    <property type="molecule type" value="Genomic_DNA"/>
</dbReference>
<reference evidence="1" key="1">
    <citation type="submission" date="2021-06" db="EMBL/GenBank/DDBJ databases">
        <authorList>
            <person name="Kallberg Y."/>
            <person name="Tangrot J."/>
            <person name="Rosling A."/>
        </authorList>
    </citation>
    <scope>NUCLEOTIDE SEQUENCE</scope>
    <source>
        <strain evidence="1">IL203A</strain>
    </source>
</reference>
<name>A0ACA9LJ53_9GLOM</name>
<protein>
    <submittedName>
        <fullName evidence="1">3132_t:CDS:1</fullName>
    </submittedName>
</protein>
<sequence length="101" mass="11553">MCIILKIRAHAINNNNNRVWIENAAGFRIGGDGSNDYRDCIDGYELIDNINEKYWVHAKVEGSSRKSKFRGPYETDSCFRLGGSVFKFSLNERDLLFCQGI</sequence>
<evidence type="ECO:0000313" key="1">
    <source>
        <dbReference type="EMBL" id="CAG8532623.1"/>
    </source>
</evidence>
<keyword evidence="2" id="KW-1185">Reference proteome</keyword>
<organism evidence="1 2">
    <name type="scientific">Dentiscutata heterogama</name>
    <dbReference type="NCBI Taxonomy" id="1316150"/>
    <lineage>
        <taxon>Eukaryota</taxon>
        <taxon>Fungi</taxon>
        <taxon>Fungi incertae sedis</taxon>
        <taxon>Mucoromycota</taxon>
        <taxon>Glomeromycotina</taxon>
        <taxon>Glomeromycetes</taxon>
        <taxon>Diversisporales</taxon>
        <taxon>Gigasporaceae</taxon>
        <taxon>Dentiscutata</taxon>
    </lineage>
</organism>
<accession>A0ACA9LJ53</accession>